<protein>
    <submittedName>
        <fullName evidence="2">N-acetylmuramoyl-L-alanine amidase</fullName>
    </submittedName>
</protein>
<dbReference type="Pfam" id="PF01510">
    <property type="entry name" value="Amidase_2"/>
    <property type="match status" value="1"/>
</dbReference>
<comment type="caution">
    <text evidence="2">The sequence shown here is derived from an EMBL/GenBank/DDBJ whole genome shotgun (WGS) entry which is preliminary data.</text>
</comment>
<evidence type="ECO:0000313" key="3">
    <source>
        <dbReference type="Proteomes" id="UP000824239"/>
    </source>
</evidence>
<proteinExistence type="predicted"/>
<dbReference type="SUPFAM" id="SSF55846">
    <property type="entry name" value="N-acetylmuramoyl-L-alanine amidase-like"/>
    <property type="match status" value="1"/>
</dbReference>
<dbReference type="Gene3D" id="3.40.80.10">
    <property type="entry name" value="Peptidoglycan recognition protein-like"/>
    <property type="match status" value="1"/>
</dbReference>
<organism evidence="2 3">
    <name type="scientific">Candidatus Avoscillospira avicola</name>
    <dbReference type="NCBI Taxonomy" id="2840706"/>
    <lineage>
        <taxon>Bacteria</taxon>
        <taxon>Bacillati</taxon>
        <taxon>Bacillota</taxon>
        <taxon>Clostridia</taxon>
        <taxon>Eubacteriales</taxon>
        <taxon>Oscillospiraceae</taxon>
        <taxon>Oscillospiraceae incertae sedis</taxon>
        <taxon>Candidatus Avoscillospira</taxon>
    </lineage>
</organism>
<feature type="domain" description="N-acetylmuramoyl-L-alanine amidase" evidence="1">
    <location>
        <begin position="9"/>
        <end position="193"/>
    </location>
</feature>
<dbReference type="EMBL" id="DVHE01000002">
    <property type="protein sequence ID" value="HIR49679.1"/>
    <property type="molecule type" value="Genomic_DNA"/>
</dbReference>
<evidence type="ECO:0000313" key="2">
    <source>
        <dbReference type="EMBL" id="HIR49679.1"/>
    </source>
</evidence>
<dbReference type="Proteomes" id="UP000824239">
    <property type="component" value="Unassembled WGS sequence"/>
</dbReference>
<reference evidence="2" key="1">
    <citation type="submission" date="2020-10" db="EMBL/GenBank/DDBJ databases">
        <authorList>
            <person name="Gilroy R."/>
        </authorList>
    </citation>
    <scope>NUCLEOTIDE SEQUENCE</scope>
    <source>
        <strain evidence="2">ChiBcec15-4380</strain>
    </source>
</reference>
<dbReference type="GO" id="GO:0008745">
    <property type="term" value="F:N-acetylmuramoyl-L-alanine amidase activity"/>
    <property type="evidence" value="ECO:0007669"/>
    <property type="project" value="InterPro"/>
</dbReference>
<dbReference type="GO" id="GO:0009253">
    <property type="term" value="P:peptidoglycan catabolic process"/>
    <property type="evidence" value="ECO:0007669"/>
    <property type="project" value="InterPro"/>
</dbReference>
<dbReference type="InterPro" id="IPR036505">
    <property type="entry name" value="Amidase/PGRP_sf"/>
</dbReference>
<name>A0A9D1DF60_9FIRM</name>
<sequence length="250" mass="28007">MTLYQCLLLNNPCLKAGRPLKPRGIVVHSTGANNPNLKRYVQPHAAQESGMGQVFPTALSWSRETILKRLGTNTNSNDWNRTISPAVCVHGFVGRMADGTVASVQTLPWDIRCWGCGSGPKGSYNESHIQFEICEDGMEDPAYLEQAWWEAVELCVYLCRTYSIPVSAIRSHAEGHRDGYASNHGDPDHWFKRFGKTMDDFRADVTRALAPASPFPAAVQKRFQLSDETMRYLQGYRFAEALLQKLAELP</sequence>
<dbReference type="SMART" id="SM00644">
    <property type="entry name" value="Ami_2"/>
    <property type="match status" value="1"/>
</dbReference>
<gene>
    <name evidence="2" type="ORF">IAA53_00090</name>
</gene>
<dbReference type="AlphaFoldDB" id="A0A9D1DF60"/>
<evidence type="ECO:0000259" key="1">
    <source>
        <dbReference type="SMART" id="SM00644"/>
    </source>
</evidence>
<reference evidence="2" key="2">
    <citation type="journal article" date="2021" name="PeerJ">
        <title>Extensive microbial diversity within the chicken gut microbiome revealed by metagenomics and culture.</title>
        <authorList>
            <person name="Gilroy R."/>
            <person name="Ravi A."/>
            <person name="Getino M."/>
            <person name="Pursley I."/>
            <person name="Horton D.L."/>
            <person name="Alikhan N.F."/>
            <person name="Baker D."/>
            <person name="Gharbi K."/>
            <person name="Hall N."/>
            <person name="Watson M."/>
            <person name="Adriaenssens E.M."/>
            <person name="Foster-Nyarko E."/>
            <person name="Jarju S."/>
            <person name="Secka A."/>
            <person name="Antonio M."/>
            <person name="Oren A."/>
            <person name="Chaudhuri R.R."/>
            <person name="La Ragione R."/>
            <person name="Hildebrand F."/>
            <person name="Pallen M.J."/>
        </authorList>
    </citation>
    <scope>NUCLEOTIDE SEQUENCE</scope>
    <source>
        <strain evidence="2">ChiBcec15-4380</strain>
    </source>
</reference>
<dbReference type="InterPro" id="IPR002502">
    <property type="entry name" value="Amidase_domain"/>
</dbReference>
<accession>A0A9D1DF60</accession>
<dbReference type="CDD" id="cd06583">
    <property type="entry name" value="PGRP"/>
    <property type="match status" value="1"/>
</dbReference>